<dbReference type="Pfam" id="PF10932">
    <property type="entry name" value="DUF2783"/>
    <property type="match status" value="1"/>
</dbReference>
<dbReference type="RefSeq" id="WP_231034243.1">
    <property type="nucleotide sequence ID" value="NZ_JAJNGX010000006.1"/>
</dbReference>
<protein>
    <submittedName>
        <fullName evidence="1">DUF2783 domain-containing protein</fullName>
    </submittedName>
</protein>
<gene>
    <name evidence="1" type="ORF">JQX14_11655</name>
</gene>
<sequence length="65" mass="7053">MILQDNLGPNGDTIYNALMHAHEGLTEAESHALNTRLVLMLINEVADPDRITALLQEARSPASSV</sequence>
<name>A0A9Q2NIJ0_9RHOB</name>
<accession>A0A9Q2NIJ0</accession>
<reference evidence="1" key="1">
    <citation type="submission" date="2021-01" db="EMBL/GenBank/DDBJ databases">
        <title>Diatom-associated Roseobacters Show Island Model of Population Structure.</title>
        <authorList>
            <person name="Qu L."/>
            <person name="Feng X."/>
            <person name="Chen Y."/>
            <person name="Li L."/>
            <person name="Wang X."/>
            <person name="Hu Z."/>
            <person name="Wang H."/>
            <person name="Luo H."/>
        </authorList>
    </citation>
    <scope>NUCLEOTIDE SEQUENCE</scope>
    <source>
        <strain evidence="1">SM26-45</strain>
    </source>
</reference>
<organism evidence="1 2">
    <name type="scientific">Pseudosulfitobacter pseudonitzschiae</name>
    <dbReference type="NCBI Taxonomy" id="1402135"/>
    <lineage>
        <taxon>Bacteria</taxon>
        <taxon>Pseudomonadati</taxon>
        <taxon>Pseudomonadota</taxon>
        <taxon>Alphaproteobacteria</taxon>
        <taxon>Rhodobacterales</taxon>
        <taxon>Roseobacteraceae</taxon>
        <taxon>Pseudosulfitobacter</taxon>
    </lineage>
</organism>
<comment type="caution">
    <text evidence="1">The sequence shown here is derived from an EMBL/GenBank/DDBJ whole genome shotgun (WGS) entry which is preliminary data.</text>
</comment>
<dbReference type="Proteomes" id="UP000809337">
    <property type="component" value="Unassembled WGS sequence"/>
</dbReference>
<evidence type="ECO:0000313" key="1">
    <source>
        <dbReference type="EMBL" id="MBM2355199.1"/>
    </source>
</evidence>
<dbReference type="InterPro" id="IPR021233">
    <property type="entry name" value="DUF2783"/>
</dbReference>
<dbReference type="AlphaFoldDB" id="A0A9Q2NIJ0"/>
<evidence type="ECO:0000313" key="2">
    <source>
        <dbReference type="Proteomes" id="UP000809337"/>
    </source>
</evidence>
<dbReference type="EMBL" id="JAFBWN010000006">
    <property type="protein sequence ID" value="MBM2355199.1"/>
    <property type="molecule type" value="Genomic_DNA"/>
</dbReference>
<proteinExistence type="predicted"/>